<keyword evidence="2" id="KW-1185">Reference proteome</keyword>
<dbReference type="Proteomes" id="UP000658656">
    <property type="component" value="Unassembled WGS sequence"/>
</dbReference>
<proteinExistence type="predicted"/>
<comment type="caution">
    <text evidence="1">The sequence shown here is derived from an EMBL/GenBank/DDBJ whole genome shotgun (WGS) entry which is preliminary data.</text>
</comment>
<accession>A0A8H9IRR6</accession>
<reference evidence="1" key="1">
    <citation type="journal article" date="2014" name="Int. J. Syst. Evol. Microbiol.">
        <title>Complete genome sequence of Corynebacterium casei LMG S-19264T (=DSM 44701T), isolated from a smear-ripened cheese.</title>
        <authorList>
            <consortium name="US DOE Joint Genome Institute (JGI-PGF)"/>
            <person name="Walter F."/>
            <person name="Albersmeier A."/>
            <person name="Kalinowski J."/>
            <person name="Ruckert C."/>
        </authorList>
    </citation>
    <scope>NUCLEOTIDE SEQUENCE</scope>
    <source>
        <strain evidence="1">CGMCC 4.7679</strain>
    </source>
</reference>
<organism evidence="1 2">
    <name type="scientific">Amycolatopsis bartoniae</name>
    <dbReference type="NCBI Taxonomy" id="941986"/>
    <lineage>
        <taxon>Bacteria</taxon>
        <taxon>Bacillati</taxon>
        <taxon>Actinomycetota</taxon>
        <taxon>Actinomycetes</taxon>
        <taxon>Pseudonocardiales</taxon>
        <taxon>Pseudonocardiaceae</taxon>
        <taxon>Amycolatopsis</taxon>
    </lineage>
</organism>
<dbReference type="AlphaFoldDB" id="A0A8H9IRR6"/>
<gene>
    <name evidence="1" type="ORF">GCM10017566_24430</name>
</gene>
<reference evidence="1" key="2">
    <citation type="submission" date="2020-09" db="EMBL/GenBank/DDBJ databases">
        <authorList>
            <person name="Sun Q."/>
            <person name="Zhou Y."/>
        </authorList>
    </citation>
    <scope>NUCLEOTIDE SEQUENCE</scope>
    <source>
        <strain evidence="1">CGMCC 4.7679</strain>
    </source>
</reference>
<protein>
    <submittedName>
        <fullName evidence="1">Uncharacterized protein</fullName>
    </submittedName>
</protein>
<evidence type="ECO:0000313" key="1">
    <source>
        <dbReference type="EMBL" id="GHF50424.1"/>
    </source>
</evidence>
<evidence type="ECO:0000313" key="2">
    <source>
        <dbReference type="Proteomes" id="UP000658656"/>
    </source>
</evidence>
<name>A0A8H9IRR6_9PSEU</name>
<dbReference type="EMBL" id="BNAV01000003">
    <property type="protein sequence ID" value="GHF50424.1"/>
    <property type="molecule type" value="Genomic_DNA"/>
</dbReference>
<sequence>MPAPLAIGLDIGADIELGGAIELLPAEPDPLPELVPQAASERAAAEARAAPAIRAVFTTITPFSGDFRAVIGYSEPGRRRIARGARYFAVNVMVCQPVAPSGTVPARSWVWV</sequence>